<dbReference type="EMBL" id="JADDIV010000001">
    <property type="protein sequence ID" value="MBE7366518.1"/>
    <property type="molecule type" value="Genomic_DNA"/>
</dbReference>
<dbReference type="Pfam" id="PF09926">
    <property type="entry name" value="DUF2158"/>
    <property type="match status" value="1"/>
</dbReference>
<comment type="caution">
    <text evidence="2">The sequence shown here is derived from an EMBL/GenBank/DDBJ whole genome shotgun (WGS) entry which is preliminary data.</text>
</comment>
<reference evidence="2 3" key="1">
    <citation type="submission" date="2020-10" db="EMBL/GenBank/DDBJ databases">
        <title>Ramlibacter sp. HM2 16S ribosomal RNA gene Genome sequencing and assembly.</title>
        <authorList>
            <person name="Kang M."/>
        </authorList>
    </citation>
    <scope>NUCLEOTIDE SEQUENCE [LARGE SCALE GENOMIC DNA]</scope>
    <source>
        <strain evidence="2 3">HM2</strain>
    </source>
</reference>
<gene>
    <name evidence="2" type="ORF">IM787_02945</name>
</gene>
<protein>
    <submittedName>
        <fullName evidence="2">DUF2158 domain-containing protein</fullName>
    </submittedName>
</protein>
<organism evidence="2 3">
    <name type="scientific">Ramlibacter pallidus</name>
    <dbReference type="NCBI Taxonomy" id="2780087"/>
    <lineage>
        <taxon>Bacteria</taxon>
        <taxon>Pseudomonadati</taxon>
        <taxon>Pseudomonadota</taxon>
        <taxon>Betaproteobacteria</taxon>
        <taxon>Burkholderiales</taxon>
        <taxon>Comamonadaceae</taxon>
        <taxon>Ramlibacter</taxon>
    </lineage>
</organism>
<evidence type="ECO:0000313" key="3">
    <source>
        <dbReference type="Proteomes" id="UP000806285"/>
    </source>
</evidence>
<name>A0ABR9RZ53_9BURK</name>
<sequence>MAAAGGQNPGVESEPVFEAGDVVRLQTGGPPMVVRAASGDTAYCQWYAGVDLHQGTFLFSSLRNAGRERRSPVSPDAEAPLTAPRSSGR</sequence>
<accession>A0ABR9RZ53</accession>
<evidence type="ECO:0000313" key="2">
    <source>
        <dbReference type="EMBL" id="MBE7366518.1"/>
    </source>
</evidence>
<feature type="region of interest" description="Disordered" evidence="1">
    <location>
        <begin position="65"/>
        <end position="89"/>
    </location>
</feature>
<dbReference type="InterPro" id="IPR019226">
    <property type="entry name" value="DUF2158"/>
</dbReference>
<proteinExistence type="predicted"/>
<dbReference type="RefSeq" id="WP_193675130.1">
    <property type="nucleotide sequence ID" value="NZ_JADDIV010000001.1"/>
</dbReference>
<evidence type="ECO:0000256" key="1">
    <source>
        <dbReference type="SAM" id="MobiDB-lite"/>
    </source>
</evidence>
<keyword evidence="3" id="KW-1185">Reference proteome</keyword>
<dbReference type="Proteomes" id="UP000806285">
    <property type="component" value="Unassembled WGS sequence"/>
</dbReference>